<feature type="transmembrane region" description="Helical" evidence="2">
    <location>
        <begin position="271"/>
        <end position="296"/>
    </location>
</feature>
<feature type="compositionally biased region" description="Polar residues" evidence="1">
    <location>
        <begin position="126"/>
        <end position="168"/>
    </location>
</feature>
<protein>
    <submittedName>
        <fullName evidence="3">Uncharacterized protein</fullName>
    </submittedName>
</protein>
<accession>A0A7R9ENU0</accession>
<gene>
    <name evidence="3" type="ORF">TBIB3V08_LOCUS139</name>
</gene>
<evidence type="ECO:0000313" key="3">
    <source>
        <dbReference type="EMBL" id="CAD7437530.1"/>
    </source>
</evidence>
<feature type="region of interest" description="Disordered" evidence="1">
    <location>
        <begin position="346"/>
        <end position="372"/>
    </location>
</feature>
<evidence type="ECO:0000256" key="1">
    <source>
        <dbReference type="SAM" id="MobiDB-lite"/>
    </source>
</evidence>
<keyword evidence="2" id="KW-1133">Transmembrane helix</keyword>
<feature type="compositionally biased region" description="Polar residues" evidence="1">
    <location>
        <begin position="71"/>
        <end position="102"/>
    </location>
</feature>
<sequence>MRYTNLIANSAAEDSISAADKCSLARRHGDQLAAGNSQYNGEEDWREDTSHRYRVPKLTISEIIASPFPGSPSTEVIPSSFPGSPSTEIVTSSFPGSPSSEIVPSPFPGSPTSPNTKLVPSPSPGSPSTEIVPSSFPGSPSTEIVPSSFPGSPSTEIVPSSFPGSPSTEIVPFPSPASPSAEIILAQLDSTNTHTMCLIKGSPPNSKNSPYTAIKRSQPAVSRSLPSRGTAASPWPHCPSAPGGQPSGRGTAPRRTVLGASEALSDQRADWVTPVAICVIGIILVGHIFITLYSTLARLLAGLMKVTTHSCNPQKRLPNSPSMPRYSTQSSVLTTNSSATMSAANMAEPPRHNMSPRRRFLPGTINIHRDKR</sequence>
<keyword evidence="2" id="KW-0472">Membrane</keyword>
<feature type="region of interest" description="Disordered" evidence="1">
    <location>
        <begin position="310"/>
        <end position="329"/>
    </location>
</feature>
<feature type="region of interest" description="Disordered" evidence="1">
    <location>
        <begin position="66"/>
        <end position="176"/>
    </location>
</feature>
<proteinExistence type="predicted"/>
<feature type="region of interest" description="Disordered" evidence="1">
    <location>
        <begin position="201"/>
        <end position="254"/>
    </location>
</feature>
<dbReference type="AlphaFoldDB" id="A0A7R9ENU0"/>
<reference evidence="3" key="1">
    <citation type="submission" date="2020-11" db="EMBL/GenBank/DDBJ databases">
        <authorList>
            <person name="Tran Van P."/>
        </authorList>
    </citation>
    <scope>NUCLEOTIDE SEQUENCE</scope>
</reference>
<dbReference type="EMBL" id="OD564278">
    <property type="protein sequence ID" value="CAD7437530.1"/>
    <property type="molecule type" value="Genomic_DNA"/>
</dbReference>
<evidence type="ECO:0000256" key="2">
    <source>
        <dbReference type="SAM" id="Phobius"/>
    </source>
</evidence>
<organism evidence="3">
    <name type="scientific">Timema bartmani</name>
    <dbReference type="NCBI Taxonomy" id="61472"/>
    <lineage>
        <taxon>Eukaryota</taxon>
        <taxon>Metazoa</taxon>
        <taxon>Ecdysozoa</taxon>
        <taxon>Arthropoda</taxon>
        <taxon>Hexapoda</taxon>
        <taxon>Insecta</taxon>
        <taxon>Pterygota</taxon>
        <taxon>Neoptera</taxon>
        <taxon>Polyneoptera</taxon>
        <taxon>Phasmatodea</taxon>
        <taxon>Timematodea</taxon>
        <taxon>Timematoidea</taxon>
        <taxon>Timematidae</taxon>
        <taxon>Timema</taxon>
    </lineage>
</organism>
<name>A0A7R9ENU0_9NEOP</name>
<keyword evidence="2" id="KW-0812">Transmembrane</keyword>